<evidence type="ECO:0000256" key="2">
    <source>
        <dbReference type="ARBA" id="ARBA00022692"/>
    </source>
</evidence>
<reference evidence="7" key="2">
    <citation type="submission" date="2015-01" db="EMBL/GenBank/DDBJ databases">
        <title>Evolutionary Origins and Diversification of the Mycorrhizal Mutualists.</title>
        <authorList>
            <consortium name="DOE Joint Genome Institute"/>
            <consortium name="Mycorrhizal Genomics Consortium"/>
            <person name="Kohler A."/>
            <person name="Kuo A."/>
            <person name="Nagy L.G."/>
            <person name="Floudas D."/>
            <person name="Copeland A."/>
            <person name="Barry K.W."/>
            <person name="Cichocki N."/>
            <person name="Veneault-Fourrey C."/>
            <person name="LaButti K."/>
            <person name="Lindquist E.A."/>
            <person name="Lipzen A."/>
            <person name="Lundell T."/>
            <person name="Morin E."/>
            <person name="Murat C."/>
            <person name="Riley R."/>
            <person name="Ohm R."/>
            <person name="Sun H."/>
            <person name="Tunlid A."/>
            <person name="Henrissat B."/>
            <person name="Grigoriev I.V."/>
            <person name="Hibbett D.S."/>
            <person name="Martin F."/>
        </authorList>
    </citation>
    <scope>NUCLEOTIDE SEQUENCE [LARGE SCALE GENOMIC DNA]</scope>
    <source>
        <strain evidence="7">MUT 4182</strain>
    </source>
</reference>
<feature type="transmembrane region" description="Helical" evidence="5">
    <location>
        <begin position="24"/>
        <end position="50"/>
    </location>
</feature>
<dbReference type="HOGENOM" id="CLU_033734_2_0_1"/>
<dbReference type="InterPro" id="IPR006603">
    <property type="entry name" value="PQ-loop_rpt"/>
</dbReference>
<keyword evidence="2 5" id="KW-0812">Transmembrane</keyword>
<feature type="non-terminal residue" evidence="6">
    <location>
        <position position="1"/>
    </location>
</feature>
<evidence type="ECO:0000313" key="6">
    <source>
        <dbReference type="EMBL" id="KIO22078.1"/>
    </source>
</evidence>
<protein>
    <submittedName>
        <fullName evidence="6">Uncharacterized protein</fullName>
    </submittedName>
</protein>
<proteinExistence type="predicted"/>
<dbReference type="Gene3D" id="1.20.1280.290">
    <property type="match status" value="1"/>
</dbReference>
<evidence type="ECO:0000313" key="7">
    <source>
        <dbReference type="Proteomes" id="UP000054248"/>
    </source>
</evidence>
<organism evidence="6 7">
    <name type="scientific">Tulasnella calospora MUT 4182</name>
    <dbReference type="NCBI Taxonomy" id="1051891"/>
    <lineage>
        <taxon>Eukaryota</taxon>
        <taxon>Fungi</taxon>
        <taxon>Dikarya</taxon>
        <taxon>Basidiomycota</taxon>
        <taxon>Agaricomycotina</taxon>
        <taxon>Agaricomycetes</taxon>
        <taxon>Cantharellales</taxon>
        <taxon>Tulasnellaceae</taxon>
        <taxon>Tulasnella</taxon>
    </lineage>
</organism>
<gene>
    <name evidence="6" type="ORF">M407DRAFT_28354</name>
</gene>
<dbReference type="EMBL" id="KN823119">
    <property type="protein sequence ID" value="KIO22078.1"/>
    <property type="molecule type" value="Genomic_DNA"/>
</dbReference>
<keyword evidence="3 5" id="KW-1133">Transmembrane helix</keyword>
<dbReference type="Proteomes" id="UP000054248">
    <property type="component" value="Unassembled WGS sequence"/>
</dbReference>
<dbReference type="OrthoDB" id="19344at2759"/>
<evidence type="ECO:0000256" key="3">
    <source>
        <dbReference type="ARBA" id="ARBA00022989"/>
    </source>
</evidence>
<dbReference type="GO" id="GO:0016020">
    <property type="term" value="C:membrane"/>
    <property type="evidence" value="ECO:0007669"/>
    <property type="project" value="UniProtKB-SubCell"/>
</dbReference>
<evidence type="ECO:0000256" key="4">
    <source>
        <dbReference type="ARBA" id="ARBA00023136"/>
    </source>
</evidence>
<keyword evidence="4 5" id="KW-0472">Membrane</keyword>
<comment type="subcellular location">
    <subcellularLocation>
        <location evidence="1">Membrane</location>
        <topology evidence="1">Multi-pass membrane protein</topology>
    </subcellularLocation>
</comment>
<feature type="transmembrane region" description="Helical" evidence="5">
    <location>
        <begin position="93"/>
        <end position="115"/>
    </location>
</feature>
<name>A0A0C3KKY1_9AGAM</name>
<sequence>NCECEPCEAARAGPQVNTTPEWKLAIALAWVVLIHLLLCLFITTILLYSSPSSPDGVPADRVFVWTTFLGLCSTSLAFIQYMPQLLHTYRTKLVGALSIPAMLIQSPGAALMVYIIASKPGTNWTSWLVYATAGCLQATLLTMCLLWKARQKRLGIDDFGNPLPDAPEGSHFQHHIPSSVPDYGSNLQQPIYSAPIVGAGTEVAEEPDRVVAVTRAVEDAIESTPLLPEQQSSSETKQQGWRKWLAL</sequence>
<feature type="transmembrane region" description="Helical" evidence="5">
    <location>
        <begin position="127"/>
        <end position="147"/>
    </location>
</feature>
<evidence type="ECO:0000256" key="1">
    <source>
        <dbReference type="ARBA" id="ARBA00004141"/>
    </source>
</evidence>
<dbReference type="AlphaFoldDB" id="A0A0C3KKY1"/>
<feature type="transmembrane region" description="Helical" evidence="5">
    <location>
        <begin position="62"/>
        <end position="81"/>
    </location>
</feature>
<accession>A0A0C3KKY1</accession>
<reference evidence="6 7" key="1">
    <citation type="submission" date="2014-04" db="EMBL/GenBank/DDBJ databases">
        <authorList>
            <consortium name="DOE Joint Genome Institute"/>
            <person name="Kuo A."/>
            <person name="Girlanda M."/>
            <person name="Perotto S."/>
            <person name="Kohler A."/>
            <person name="Nagy L.G."/>
            <person name="Floudas D."/>
            <person name="Copeland A."/>
            <person name="Barry K.W."/>
            <person name="Cichocki N."/>
            <person name="Veneault-Fourrey C."/>
            <person name="LaButti K."/>
            <person name="Lindquist E.A."/>
            <person name="Lipzen A."/>
            <person name="Lundell T."/>
            <person name="Morin E."/>
            <person name="Murat C."/>
            <person name="Sun H."/>
            <person name="Tunlid A."/>
            <person name="Henrissat B."/>
            <person name="Grigoriev I.V."/>
            <person name="Hibbett D.S."/>
            <person name="Martin F."/>
            <person name="Nordberg H.P."/>
            <person name="Cantor M.N."/>
            <person name="Hua S.X."/>
        </authorList>
    </citation>
    <scope>NUCLEOTIDE SEQUENCE [LARGE SCALE GENOMIC DNA]</scope>
    <source>
        <strain evidence="6 7">MUT 4182</strain>
    </source>
</reference>
<dbReference type="Pfam" id="PF04193">
    <property type="entry name" value="PQ-loop"/>
    <property type="match status" value="1"/>
</dbReference>
<evidence type="ECO:0000256" key="5">
    <source>
        <dbReference type="SAM" id="Phobius"/>
    </source>
</evidence>
<keyword evidence="7" id="KW-1185">Reference proteome</keyword>